<feature type="domain" description="FecR N-terminal" evidence="2">
    <location>
        <begin position="17"/>
        <end position="58"/>
    </location>
</feature>
<sequence length="154" mass="16811">MKTNRAVGYINGDPVADEALEWFLRLRDAEPDPGVLQEFEAWLARDPHHETEFRSLEAMWGSSAFAKAVRTLPSANTPVHRASAVSQRRGIGAGWKTGIAAAVAAAFVAVGAWQYPKLMLSWQADYITEAGRQSTVRLADGRRPRASHGAHDGT</sequence>
<name>A0A916WD62_9HYPH</name>
<keyword evidence="1" id="KW-0812">Transmembrane</keyword>
<reference evidence="3" key="1">
    <citation type="journal article" date="2014" name="Int. J. Syst. Evol. Microbiol.">
        <title>Complete genome sequence of Corynebacterium casei LMG S-19264T (=DSM 44701T), isolated from a smear-ripened cheese.</title>
        <authorList>
            <consortium name="US DOE Joint Genome Institute (JGI-PGF)"/>
            <person name="Walter F."/>
            <person name="Albersmeier A."/>
            <person name="Kalinowski J."/>
            <person name="Ruckert C."/>
        </authorList>
    </citation>
    <scope>NUCLEOTIDE SEQUENCE</scope>
    <source>
        <strain evidence="3">CGMCC 1.15082</strain>
    </source>
</reference>
<feature type="transmembrane region" description="Helical" evidence="1">
    <location>
        <begin position="97"/>
        <end position="115"/>
    </location>
</feature>
<evidence type="ECO:0000313" key="4">
    <source>
        <dbReference type="Proteomes" id="UP000646478"/>
    </source>
</evidence>
<proteinExistence type="predicted"/>
<organism evidence="3 4">
    <name type="scientific">Brucella endophytica</name>
    <dbReference type="NCBI Taxonomy" id="1963359"/>
    <lineage>
        <taxon>Bacteria</taxon>
        <taxon>Pseudomonadati</taxon>
        <taxon>Pseudomonadota</taxon>
        <taxon>Alphaproteobacteria</taxon>
        <taxon>Hyphomicrobiales</taxon>
        <taxon>Brucellaceae</taxon>
        <taxon>Brucella/Ochrobactrum group</taxon>
        <taxon>Brucella</taxon>
    </lineage>
</organism>
<evidence type="ECO:0000256" key="1">
    <source>
        <dbReference type="SAM" id="Phobius"/>
    </source>
</evidence>
<gene>
    <name evidence="3" type="ORF">GCM10011491_14700</name>
</gene>
<dbReference type="AlphaFoldDB" id="A0A916WD62"/>
<dbReference type="Pfam" id="PF16220">
    <property type="entry name" value="DUF4880"/>
    <property type="match status" value="1"/>
</dbReference>
<keyword evidence="4" id="KW-1185">Reference proteome</keyword>
<dbReference type="EMBL" id="BMHH01000004">
    <property type="protein sequence ID" value="GGA87984.1"/>
    <property type="molecule type" value="Genomic_DNA"/>
</dbReference>
<comment type="caution">
    <text evidence="3">The sequence shown here is derived from an EMBL/GenBank/DDBJ whole genome shotgun (WGS) entry which is preliminary data.</text>
</comment>
<dbReference type="RefSeq" id="WP_188822937.1">
    <property type="nucleotide sequence ID" value="NZ_BMHH01000004.1"/>
</dbReference>
<keyword evidence="1" id="KW-0472">Membrane</keyword>
<evidence type="ECO:0000259" key="2">
    <source>
        <dbReference type="Pfam" id="PF16220"/>
    </source>
</evidence>
<dbReference type="InterPro" id="IPR032623">
    <property type="entry name" value="FecR_N"/>
</dbReference>
<dbReference type="Proteomes" id="UP000646478">
    <property type="component" value="Unassembled WGS sequence"/>
</dbReference>
<evidence type="ECO:0000313" key="3">
    <source>
        <dbReference type="EMBL" id="GGA87984.1"/>
    </source>
</evidence>
<accession>A0A916WD62</accession>
<reference evidence="3" key="2">
    <citation type="submission" date="2020-09" db="EMBL/GenBank/DDBJ databases">
        <authorList>
            <person name="Sun Q."/>
            <person name="Zhou Y."/>
        </authorList>
    </citation>
    <scope>NUCLEOTIDE SEQUENCE</scope>
    <source>
        <strain evidence="3">CGMCC 1.15082</strain>
    </source>
</reference>
<protein>
    <recommendedName>
        <fullName evidence="2">FecR N-terminal domain-containing protein</fullName>
    </recommendedName>
</protein>
<keyword evidence="1" id="KW-1133">Transmembrane helix</keyword>